<keyword evidence="6" id="KW-1133">Transmembrane helix</keyword>
<dbReference type="Gene3D" id="3.40.30.10">
    <property type="entry name" value="Glutaredoxin"/>
    <property type="match status" value="1"/>
</dbReference>
<dbReference type="InterPro" id="IPR013766">
    <property type="entry name" value="Thioredoxin_domain"/>
</dbReference>
<evidence type="ECO:0000256" key="4">
    <source>
        <dbReference type="ARBA" id="ARBA00023157"/>
    </source>
</evidence>
<keyword evidence="2" id="KW-0732">Signal</keyword>
<dbReference type="GO" id="GO:0016491">
    <property type="term" value="F:oxidoreductase activity"/>
    <property type="evidence" value="ECO:0007669"/>
    <property type="project" value="UniProtKB-KW"/>
</dbReference>
<keyword evidence="4" id="KW-1015">Disulfide bond</keyword>
<sequence length="228" mass="24491">MQSDELTSKSLALWGGAALLIAIIVIGAVKLTSQGNGNTPDGVVAGLEPISDADWVLGATSSPAVLIEYSDFQCPACAAYHPLIEKVVADYAGKIAFAYRHFPLGQHQQAKPAAYAAEAAGKQGKFWQMTKVLFEGQTEWAGESSAEKTFETYAVRLGLNLEQFRADVKSSETKARVETNYQGGIKAGVNSTPTFYLNGKKLLSPSSYEGFKQYIDAAIPARQSQSDQ</sequence>
<dbReference type="InterPro" id="IPR036249">
    <property type="entry name" value="Thioredoxin-like_sf"/>
</dbReference>
<dbReference type="PANTHER" id="PTHR13887">
    <property type="entry name" value="GLUTATHIONE S-TRANSFERASE KAPPA"/>
    <property type="match status" value="1"/>
</dbReference>
<reference evidence="8 9" key="1">
    <citation type="journal article" date="2016" name="Nat. Commun.">
        <title>Thousands of microbial genomes shed light on interconnected biogeochemical processes in an aquifer system.</title>
        <authorList>
            <person name="Anantharaman K."/>
            <person name="Brown C.T."/>
            <person name="Hug L.A."/>
            <person name="Sharon I."/>
            <person name="Castelle C.J."/>
            <person name="Probst A.J."/>
            <person name="Thomas B.C."/>
            <person name="Singh A."/>
            <person name="Wilkins M.J."/>
            <person name="Karaoz U."/>
            <person name="Brodie E.L."/>
            <person name="Williams K.H."/>
            <person name="Hubbard S.S."/>
            <person name="Banfield J.F."/>
        </authorList>
    </citation>
    <scope>NUCLEOTIDE SEQUENCE [LARGE SCALE GENOMIC DNA]</scope>
</reference>
<feature type="transmembrane region" description="Helical" evidence="6">
    <location>
        <begin position="12"/>
        <end position="29"/>
    </location>
</feature>
<dbReference type="PANTHER" id="PTHR13887:SF14">
    <property type="entry name" value="DISULFIDE BOND FORMATION PROTEIN D"/>
    <property type="match status" value="1"/>
</dbReference>
<accession>A0A1F6EH31</accession>
<evidence type="ECO:0000256" key="3">
    <source>
        <dbReference type="ARBA" id="ARBA00023002"/>
    </source>
</evidence>
<evidence type="ECO:0000256" key="6">
    <source>
        <dbReference type="SAM" id="Phobius"/>
    </source>
</evidence>
<dbReference type="PROSITE" id="PS51352">
    <property type="entry name" value="THIOREDOXIN_2"/>
    <property type="match status" value="1"/>
</dbReference>
<keyword evidence="3" id="KW-0560">Oxidoreductase</keyword>
<gene>
    <name evidence="8" type="ORF">A3A38_04355</name>
</gene>
<evidence type="ECO:0000313" key="9">
    <source>
        <dbReference type="Proteomes" id="UP000177306"/>
    </source>
</evidence>
<dbReference type="SUPFAM" id="SSF52833">
    <property type="entry name" value="Thioredoxin-like"/>
    <property type="match status" value="1"/>
</dbReference>
<keyword evidence="6" id="KW-0812">Transmembrane</keyword>
<evidence type="ECO:0000256" key="2">
    <source>
        <dbReference type="ARBA" id="ARBA00022729"/>
    </source>
</evidence>
<comment type="similarity">
    <text evidence="1">Belongs to the thioredoxin family. DsbA subfamily.</text>
</comment>
<comment type="caution">
    <text evidence="8">The sequence shown here is derived from an EMBL/GenBank/DDBJ whole genome shotgun (WGS) entry which is preliminary data.</text>
</comment>
<organism evidence="8 9">
    <name type="scientific">Candidatus Kaiserbacteria bacterium RIFCSPLOWO2_01_FULL_53_17</name>
    <dbReference type="NCBI Taxonomy" id="1798511"/>
    <lineage>
        <taxon>Bacteria</taxon>
        <taxon>Candidatus Kaiseribacteriota</taxon>
    </lineage>
</organism>
<dbReference type="AlphaFoldDB" id="A0A1F6EH31"/>
<proteinExistence type="inferred from homology"/>
<dbReference type="Pfam" id="PF13462">
    <property type="entry name" value="Thioredoxin_4"/>
    <property type="match status" value="1"/>
</dbReference>
<name>A0A1F6EH31_9BACT</name>
<evidence type="ECO:0000259" key="7">
    <source>
        <dbReference type="PROSITE" id="PS51352"/>
    </source>
</evidence>
<dbReference type="InterPro" id="IPR012336">
    <property type="entry name" value="Thioredoxin-like_fold"/>
</dbReference>
<evidence type="ECO:0000313" key="8">
    <source>
        <dbReference type="EMBL" id="OGG72944.1"/>
    </source>
</evidence>
<feature type="domain" description="Thioredoxin" evidence="7">
    <location>
        <begin position="20"/>
        <end position="220"/>
    </location>
</feature>
<keyword evidence="5" id="KW-0676">Redox-active center</keyword>
<evidence type="ECO:0000256" key="5">
    <source>
        <dbReference type="ARBA" id="ARBA00023284"/>
    </source>
</evidence>
<keyword evidence="6" id="KW-0472">Membrane</keyword>
<dbReference type="EMBL" id="MFLY01000021">
    <property type="protein sequence ID" value="OGG72944.1"/>
    <property type="molecule type" value="Genomic_DNA"/>
</dbReference>
<protein>
    <recommendedName>
        <fullName evidence="7">Thioredoxin domain-containing protein</fullName>
    </recommendedName>
</protein>
<dbReference type="Proteomes" id="UP000177306">
    <property type="component" value="Unassembled WGS sequence"/>
</dbReference>
<evidence type="ECO:0000256" key="1">
    <source>
        <dbReference type="ARBA" id="ARBA00005791"/>
    </source>
</evidence>